<accession>A0ACB6QY33</accession>
<comment type="caution">
    <text evidence="1">The sequence shown here is derived from an EMBL/GenBank/DDBJ whole genome shotgun (WGS) entry which is preliminary data.</text>
</comment>
<keyword evidence="2" id="KW-1185">Reference proteome</keyword>
<dbReference type="EMBL" id="MU003504">
    <property type="protein sequence ID" value="KAF2471826.1"/>
    <property type="molecule type" value="Genomic_DNA"/>
</dbReference>
<reference evidence="1" key="1">
    <citation type="journal article" date="2020" name="Stud. Mycol.">
        <title>101 Dothideomycetes genomes: a test case for predicting lifestyles and emergence of pathogens.</title>
        <authorList>
            <person name="Haridas S."/>
            <person name="Albert R."/>
            <person name="Binder M."/>
            <person name="Bloem J."/>
            <person name="Labutti K."/>
            <person name="Salamov A."/>
            <person name="Andreopoulos B."/>
            <person name="Baker S."/>
            <person name="Barry K."/>
            <person name="Bills G."/>
            <person name="Bluhm B."/>
            <person name="Cannon C."/>
            <person name="Castanera R."/>
            <person name="Culley D."/>
            <person name="Daum C."/>
            <person name="Ezra D."/>
            <person name="Gonzalez J."/>
            <person name="Henrissat B."/>
            <person name="Kuo A."/>
            <person name="Liang C."/>
            <person name="Lipzen A."/>
            <person name="Lutzoni F."/>
            <person name="Magnuson J."/>
            <person name="Mondo S."/>
            <person name="Nolan M."/>
            <person name="Ohm R."/>
            <person name="Pangilinan J."/>
            <person name="Park H.-J."/>
            <person name="Ramirez L."/>
            <person name="Alfaro M."/>
            <person name="Sun H."/>
            <person name="Tritt A."/>
            <person name="Yoshinaga Y."/>
            <person name="Zwiers L.-H."/>
            <person name="Turgeon B."/>
            <person name="Goodwin S."/>
            <person name="Spatafora J."/>
            <person name="Crous P."/>
            <person name="Grigoriev I."/>
        </authorList>
    </citation>
    <scope>NUCLEOTIDE SEQUENCE</scope>
    <source>
        <strain evidence="1">ATCC 200398</strain>
    </source>
</reference>
<proteinExistence type="predicted"/>
<dbReference type="Proteomes" id="UP000799755">
    <property type="component" value="Unassembled WGS sequence"/>
</dbReference>
<organism evidence="1 2">
    <name type="scientific">Lindgomyces ingoldianus</name>
    <dbReference type="NCBI Taxonomy" id="673940"/>
    <lineage>
        <taxon>Eukaryota</taxon>
        <taxon>Fungi</taxon>
        <taxon>Dikarya</taxon>
        <taxon>Ascomycota</taxon>
        <taxon>Pezizomycotina</taxon>
        <taxon>Dothideomycetes</taxon>
        <taxon>Pleosporomycetidae</taxon>
        <taxon>Pleosporales</taxon>
        <taxon>Lindgomycetaceae</taxon>
        <taxon>Lindgomyces</taxon>
    </lineage>
</organism>
<evidence type="ECO:0000313" key="1">
    <source>
        <dbReference type="EMBL" id="KAF2471826.1"/>
    </source>
</evidence>
<gene>
    <name evidence="1" type="ORF">BDR25DRAFT_354324</name>
</gene>
<sequence>MGHNRVCWGGVLAKLINHGTGAEITCNTEDRLIRPRKAGVDNNTRQLKKNRDFRKSGGGPLSITPRDTKLLPPWLKSHSDSSQQLELSSSFSISTLSEMALLCNLPNEILSQVTGYLDRPSDVLHLSLSSRRLYEFAKPDGWKAFLRGRFGLLGLDLDARNSVHGLTTLYRNWDRKALVARYLEPSANTTNLSTWERTKWRGPQGQTMGYQPSIDSYEEMLGQWANRREVLAWSAGTHVVVRVKETGSKPIKAWEALQDSESAIGHLEEFNDYKHLASWYTYKIPRSSEGRDDITALKLLRPHQKDGELDAVAFGSASGYLSLLSFDPERHQRKGHLYRTGHRSVGSLSISPSSRPLMAATLGDSSLSLFPIKPNNSPSALVDSLSEVTPIVPGTRDGRLWSCSFISNEQVAVGLGPSYEPIQVYEVTPTGFSSEPLRKFSPDSKFWTGERDDWLMRSNTSVYPVLPITPGSHGGSETGHVFLSGGYDGIIRLHDMRSPRGFETLFWDVTNDSAIYSLAMQGLERVVAGTSMHSMLKVFDLRFSSSHAYHYIPFSSKMGPKEPKALCPEGKNLKNSPVSGGWNLYLSPRNHVRNSNLRASYYRSSTPNSPIYSLSIPSATSPSLYAGVEGAVVSVDFLSIVDKYPDPVFASAINRFPDTGEIDVKSSYNPFDNSLNLGMYEQGTDEGLGMHLVIQDGVGTGVEKNAKARDYARFKGLDERWKDPSDGRNKRTRGQESSARRGGGERGVFLGHGW</sequence>
<evidence type="ECO:0000313" key="2">
    <source>
        <dbReference type="Proteomes" id="UP000799755"/>
    </source>
</evidence>
<protein>
    <submittedName>
        <fullName evidence="1">Uncharacterized protein</fullName>
    </submittedName>
</protein>
<name>A0ACB6QY33_9PLEO</name>